<dbReference type="Proteomes" id="UP001255856">
    <property type="component" value="Unassembled WGS sequence"/>
</dbReference>
<evidence type="ECO:0008006" key="7">
    <source>
        <dbReference type="Google" id="ProtNLM"/>
    </source>
</evidence>
<dbReference type="GO" id="GO:0003743">
    <property type="term" value="F:translation initiation factor activity"/>
    <property type="evidence" value="ECO:0007669"/>
    <property type="project" value="InterPro"/>
</dbReference>
<evidence type="ECO:0000313" key="5">
    <source>
        <dbReference type="EMBL" id="KAK2076670.1"/>
    </source>
</evidence>
<dbReference type="PANTHER" id="PTHR10938:SF0">
    <property type="entry name" value="TRANSLATION INITIATION FACTOR IF-3, MITOCHONDRIAL"/>
    <property type="match status" value="1"/>
</dbReference>
<dbReference type="SUPFAM" id="SSF54364">
    <property type="entry name" value="Translation initiation factor IF3, N-terminal domain"/>
    <property type="match status" value="1"/>
</dbReference>
<dbReference type="Gene3D" id="3.10.20.80">
    <property type="entry name" value="Translation initiation factor 3 (IF-3), N-terminal domain"/>
    <property type="match status" value="1"/>
</dbReference>
<dbReference type="InterPro" id="IPR036787">
    <property type="entry name" value="T_IF-3_N_sf"/>
</dbReference>
<evidence type="ECO:0000259" key="3">
    <source>
        <dbReference type="Pfam" id="PF05198"/>
    </source>
</evidence>
<keyword evidence="6" id="KW-1185">Reference proteome</keyword>
<reference evidence="5" key="1">
    <citation type="submission" date="2021-01" db="EMBL/GenBank/DDBJ databases">
        <authorList>
            <person name="Eckstrom K.M.E."/>
        </authorList>
    </citation>
    <scope>NUCLEOTIDE SEQUENCE</scope>
    <source>
        <strain evidence="5">UVCC 0001</strain>
    </source>
</reference>
<evidence type="ECO:0000259" key="4">
    <source>
        <dbReference type="Pfam" id="PF06747"/>
    </source>
</evidence>
<dbReference type="GO" id="GO:0043022">
    <property type="term" value="F:ribosome binding"/>
    <property type="evidence" value="ECO:0007669"/>
    <property type="project" value="TreeGrafter"/>
</dbReference>
<feature type="domain" description="Translation initiation factor 3 N-terminal" evidence="3">
    <location>
        <begin position="69"/>
        <end position="138"/>
    </location>
</feature>
<comment type="caution">
    <text evidence="5">The sequence shown here is derived from an EMBL/GenBank/DDBJ whole genome shotgun (WGS) entry which is preliminary data.</text>
</comment>
<keyword evidence="1" id="KW-1015">Disulfide bond</keyword>
<feature type="domain" description="CHCH" evidence="4">
    <location>
        <begin position="14"/>
        <end position="47"/>
    </location>
</feature>
<dbReference type="InterPro" id="IPR019814">
    <property type="entry name" value="Translation_initiation_fac_3_N"/>
</dbReference>
<sequence length="254" mass="28451">MQDSKAERVADWECATLAKNSLQCLADNDYDKTKCKEAFDAYNECKRLDRGAGRGPRDAPQGPVRPPKNREIQAAELRVVFPDGDDRGTLVLPLDQALREAESLDLDLVLIAPTAKPPVARIAKYDKLLYELRKKAKASARALQEQQKLADPKEIRVGVRAAEQDRELKMAKQMPIAAGIAYIRDPKQLERPARNQWAAVLVPVSAKMDTSITAQLEKAEAAYQEAFARRQAAFRAMAEARQQERAAERGSRRR</sequence>
<feature type="region of interest" description="Disordered" evidence="2">
    <location>
        <begin position="48"/>
        <end position="68"/>
    </location>
</feature>
<evidence type="ECO:0000256" key="1">
    <source>
        <dbReference type="ARBA" id="ARBA00023157"/>
    </source>
</evidence>
<feature type="compositionally biased region" description="Basic and acidic residues" evidence="2">
    <location>
        <begin position="48"/>
        <end position="57"/>
    </location>
</feature>
<dbReference type="GO" id="GO:0032790">
    <property type="term" value="P:ribosome disassembly"/>
    <property type="evidence" value="ECO:0007669"/>
    <property type="project" value="TreeGrafter"/>
</dbReference>
<evidence type="ECO:0000256" key="2">
    <source>
        <dbReference type="SAM" id="MobiDB-lite"/>
    </source>
</evidence>
<dbReference type="AlphaFoldDB" id="A0AAD9IHD7"/>
<dbReference type="Pfam" id="PF06747">
    <property type="entry name" value="CHCH"/>
    <property type="match status" value="1"/>
</dbReference>
<protein>
    <recommendedName>
        <fullName evidence="7">Translation initiation factor IF-3</fullName>
    </recommendedName>
</protein>
<dbReference type="EMBL" id="JASFZW010000009">
    <property type="protein sequence ID" value="KAK2076670.1"/>
    <property type="molecule type" value="Genomic_DNA"/>
</dbReference>
<organism evidence="5 6">
    <name type="scientific">Prototheca wickerhamii</name>
    <dbReference type="NCBI Taxonomy" id="3111"/>
    <lineage>
        <taxon>Eukaryota</taxon>
        <taxon>Viridiplantae</taxon>
        <taxon>Chlorophyta</taxon>
        <taxon>core chlorophytes</taxon>
        <taxon>Trebouxiophyceae</taxon>
        <taxon>Chlorellales</taxon>
        <taxon>Chlorellaceae</taxon>
        <taxon>Prototheca</taxon>
    </lineage>
</organism>
<accession>A0AAD9IHD7</accession>
<dbReference type="InterPro" id="IPR010625">
    <property type="entry name" value="CHCH"/>
</dbReference>
<gene>
    <name evidence="5" type="ORF">QBZ16_005430</name>
</gene>
<dbReference type="PANTHER" id="PTHR10938">
    <property type="entry name" value="TRANSLATION INITIATION FACTOR IF-3"/>
    <property type="match status" value="1"/>
</dbReference>
<dbReference type="PROSITE" id="PS51808">
    <property type="entry name" value="CHCH"/>
    <property type="match status" value="1"/>
</dbReference>
<proteinExistence type="predicted"/>
<name>A0AAD9IHD7_PROWI</name>
<dbReference type="InterPro" id="IPR001288">
    <property type="entry name" value="Translation_initiation_fac_3"/>
</dbReference>
<dbReference type="Pfam" id="PF05198">
    <property type="entry name" value="IF3_N"/>
    <property type="match status" value="1"/>
</dbReference>
<dbReference type="NCBIfam" id="TIGR00168">
    <property type="entry name" value="infC"/>
    <property type="match status" value="1"/>
</dbReference>
<evidence type="ECO:0000313" key="6">
    <source>
        <dbReference type="Proteomes" id="UP001255856"/>
    </source>
</evidence>
<dbReference type="InterPro" id="IPR009069">
    <property type="entry name" value="Cys_alpha_HP_mot_SF"/>
</dbReference>
<dbReference type="SUPFAM" id="SSF47072">
    <property type="entry name" value="Cysteine alpha-hairpin motif"/>
    <property type="match status" value="1"/>
</dbReference>